<accession>A0ABZ3J507</accession>
<name>A0ABZ3J507_SPOA4</name>
<dbReference type="InterPro" id="IPR047755">
    <property type="entry name" value="OrtA"/>
</dbReference>
<dbReference type="NCBIfam" id="NF040739">
    <property type="entry name" value="ornith_OrtA"/>
    <property type="match status" value="1"/>
</dbReference>
<dbReference type="Proteomes" id="UP000216052">
    <property type="component" value="Chromosome"/>
</dbReference>
<dbReference type="RefSeq" id="WP_093793767.1">
    <property type="nucleotide sequence ID" value="NZ_CP155571.1"/>
</dbReference>
<gene>
    <name evidence="1" type="primary">ortA</name>
    <name evidence="1" type="ORF">SPACI_032240</name>
</gene>
<dbReference type="EC" id="2.3.1.263" evidence="1"/>
<dbReference type="Pfam" id="PF22010">
    <property type="entry name" value="OrtA"/>
    <property type="match status" value="1"/>
</dbReference>
<evidence type="ECO:0000313" key="1">
    <source>
        <dbReference type="EMBL" id="XFO73150.1"/>
    </source>
</evidence>
<evidence type="ECO:0000313" key="2">
    <source>
        <dbReference type="Proteomes" id="UP000216052"/>
    </source>
</evidence>
<keyword evidence="1" id="KW-0012">Acyltransferase</keyword>
<reference evidence="1" key="1">
    <citation type="submission" date="2024-05" db="EMBL/GenBank/DDBJ databases">
        <title>Isolation and characterization of Sporomusa carbonis sp. nov., a carboxydotrophic hydrogenogen in the genus of Sporomusa isolated from a charcoal burning pile.</title>
        <authorList>
            <person name="Boeer T."/>
            <person name="Rosenbaum F."/>
            <person name="Eysell L."/>
            <person name="Mueller V."/>
            <person name="Daniel R."/>
            <person name="Poehlein A."/>
        </authorList>
    </citation>
    <scope>NUCLEOTIDE SEQUENCE [LARGE SCALE GENOMIC DNA]</scope>
    <source>
        <strain evidence="1">DSM 3132</strain>
    </source>
</reference>
<sequence length="96" mass="10826">MINKGTWVEIEEVVLTPENRAQTIPEETKITPLKAWIRGNCLENCERGDAVEVITNVGRIAKGIVVEVEPGYYHTYGKYVKEISHVGKQAREMIGQ</sequence>
<protein>
    <submittedName>
        <fullName evidence="1">2-amino-4-ketopentanoate thiolase alpha subunit</fullName>
        <ecNumber evidence="1">2.3.1.263</ecNumber>
    </submittedName>
</protein>
<dbReference type="EMBL" id="CP155571">
    <property type="protein sequence ID" value="XFO73150.1"/>
    <property type="molecule type" value="Genomic_DNA"/>
</dbReference>
<dbReference type="GO" id="GO:0016746">
    <property type="term" value="F:acyltransferase activity"/>
    <property type="evidence" value="ECO:0007669"/>
    <property type="project" value="UniProtKB-KW"/>
</dbReference>
<organism evidence="1 2">
    <name type="scientific">Sporomusa acidovorans (strain ATCC 49682 / DSM 3132 / Mol)</name>
    <dbReference type="NCBI Taxonomy" id="1123286"/>
    <lineage>
        <taxon>Bacteria</taxon>
        <taxon>Bacillati</taxon>
        <taxon>Bacillota</taxon>
        <taxon>Negativicutes</taxon>
        <taxon>Selenomonadales</taxon>
        <taxon>Sporomusaceae</taxon>
        <taxon>Sporomusa</taxon>
    </lineage>
</organism>
<keyword evidence="1" id="KW-0808">Transferase</keyword>
<proteinExistence type="predicted"/>
<keyword evidence="2" id="KW-1185">Reference proteome</keyword>